<keyword evidence="2" id="KW-1185">Reference proteome</keyword>
<reference evidence="1" key="1">
    <citation type="journal article" date="2023" name="Mol. Ecol. Resour.">
        <title>Chromosome-level genome assembly of a triploid poplar Populus alba 'Berolinensis'.</title>
        <authorList>
            <person name="Chen S."/>
            <person name="Yu Y."/>
            <person name="Wang X."/>
            <person name="Wang S."/>
            <person name="Zhang T."/>
            <person name="Zhou Y."/>
            <person name="He R."/>
            <person name="Meng N."/>
            <person name="Wang Y."/>
            <person name="Liu W."/>
            <person name="Liu Z."/>
            <person name="Liu J."/>
            <person name="Guo Q."/>
            <person name="Huang H."/>
            <person name="Sederoff R.R."/>
            <person name="Wang G."/>
            <person name="Qu G."/>
            <person name="Chen S."/>
        </authorList>
    </citation>
    <scope>NUCLEOTIDE SEQUENCE</scope>
    <source>
        <strain evidence="1">SC-2020</strain>
    </source>
</reference>
<name>A0AAD6MBW3_9ROSI</name>
<organism evidence="1 2">
    <name type="scientific">Populus alba x Populus x berolinensis</name>
    <dbReference type="NCBI Taxonomy" id="444605"/>
    <lineage>
        <taxon>Eukaryota</taxon>
        <taxon>Viridiplantae</taxon>
        <taxon>Streptophyta</taxon>
        <taxon>Embryophyta</taxon>
        <taxon>Tracheophyta</taxon>
        <taxon>Spermatophyta</taxon>
        <taxon>Magnoliopsida</taxon>
        <taxon>eudicotyledons</taxon>
        <taxon>Gunneridae</taxon>
        <taxon>Pentapetalae</taxon>
        <taxon>rosids</taxon>
        <taxon>fabids</taxon>
        <taxon>Malpighiales</taxon>
        <taxon>Salicaceae</taxon>
        <taxon>Saliceae</taxon>
        <taxon>Populus</taxon>
    </lineage>
</organism>
<sequence length="94" mass="10730">MVPLSKQIIDLRGHFNIGTGSHILSLEKYTEEISLIYESSLAENFQTLDNRCPQASDDTTTKRSSIFKLSRERWRRQEKAAVSCNKQNSNLLGN</sequence>
<dbReference type="AlphaFoldDB" id="A0AAD6MBW3"/>
<evidence type="ECO:0000313" key="1">
    <source>
        <dbReference type="EMBL" id="KAJ6982199.1"/>
    </source>
</evidence>
<gene>
    <name evidence="1" type="ORF">NC653_025341</name>
</gene>
<protein>
    <submittedName>
        <fullName evidence="1">Uncharacterized protein</fullName>
    </submittedName>
</protein>
<dbReference type="EMBL" id="JAQIZT010000010">
    <property type="protein sequence ID" value="KAJ6982199.1"/>
    <property type="molecule type" value="Genomic_DNA"/>
</dbReference>
<evidence type="ECO:0000313" key="2">
    <source>
        <dbReference type="Proteomes" id="UP001164929"/>
    </source>
</evidence>
<comment type="caution">
    <text evidence="1">The sequence shown here is derived from an EMBL/GenBank/DDBJ whole genome shotgun (WGS) entry which is preliminary data.</text>
</comment>
<accession>A0AAD6MBW3</accession>
<proteinExistence type="predicted"/>
<dbReference type="Proteomes" id="UP001164929">
    <property type="component" value="Chromosome 10"/>
</dbReference>